<dbReference type="KEGG" id="bhk:B4U37_01660"/>
<evidence type="ECO:0000313" key="2">
    <source>
        <dbReference type="EMBL" id="ART74831.1"/>
    </source>
</evidence>
<organism evidence="3 7">
    <name type="scientific">Sutcliffiella horikoshii</name>
    <dbReference type="NCBI Taxonomy" id="79883"/>
    <lineage>
        <taxon>Bacteria</taxon>
        <taxon>Bacillati</taxon>
        <taxon>Bacillota</taxon>
        <taxon>Bacilli</taxon>
        <taxon>Bacillales</taxon>
        <taxon>Bacillaceae</taxon>
        <taxon>Sutcliffiella</taxon>
    </lineage>
</organism>
<evidence type="ECO:0000313" key="6">
    <source>
        <dbReference type="Proteomes" id="UP000322524"/>
    </source>
</evidence>
<dbReference type="EMBL" id="CP020880">
    <property type="protein sequence ID" value="ART74831.1"/>
    <property type="molecule type" value="Genomic_DNA"/>
</dbReference>
<gene>
    <name evidence="2" type="ORF">B4U37_01660</name>
    <name evidence="3" type="ORF">FZC74_00105</name>
    <name evidence="4" type="ORF">FZC76_20770</name>
</gene>
<keyword evidence="5" id="KW-1185">Reference proteome</keyword>
<keyword evidence="1" id="KW-1133">Transmembrane helix</keyword>
<evidence type="ECO:0000313" key="3">
    <source>
        <dbReference type="EMBL" id="TYS60742.1"/>
    </source>
</evidence>
<keyword evidence="1" id="KW-0472">Membrane</keyword>
<dbReference type="InterPro" id="IPR025426">
    <property type="entry name" value="DUF4305"/>
</dbReference>
<reference evidence="2 5" key="1">
    <citation type="submission" date="2017-04" db="EMBL/GenBank/DDBJ databases">
        <title>Complete Genome Sequence of the Bacillus horikoshii 20a strain from Cuatro Cienegas, Coahuila, Mexico.</title>
        <authorList>
            <person name="Zarza E."/>
            <person name="Alcaraz L.D."/>
            <person name="Aguilar-Salinas B."/>
            <person name="Islas A."/>
            <person name="Olmedo-Alvarez G."/>
        </authorList>
    </citation>
    <scope>NUCLEOTIDE SEQUENCE [LARGE SCALE GENOMIC DNA]</scope>
    <source>
        <strain evidence="2 5">20a</strain>
    </source>
</reference>
<accession>A0A1Y0CHU5</accession>
<dbReference type="EMBL" id="VTEV01000012">
    <property type="protein sequence ID" value="TYS62537.1"/>
    <property type="molecule type" value="Genomic_DNA"/>
</dbReference>
<dbReference type="EMBL" id="VTEU01000001">
    <property type="protein sequence ID" value="TYS60742.1"/>
    <property type="molecule type" value="Genomic_DNA"/>
</dbReference>
<evidence type="ECO:0000313" key="4">
    <source>
        <dbReference type="EMBL" id="TYS62537.1"/>
    </source>
</evidence>
<dbReference type="Proteomes" id="UP000322524">
    <property type="component" value="Unassembled WGS sequence"/>
</dbReference>
<dbReference type="Proteomes" id="UP000195573">
    <property type="component" value="Chromosome"/>
</dbReference>
<dbReference type="OrthoDB" id="2355666at2"/>
<dbReference type="AlphaFoldDB" id="A0A1Y0CHU5"/>
<proteinExistence type="predicted"/>
<evidence type="ECO:0000256" key="1">
    <source>
        <dbReference type="SAM" id="Phobius"/>
    </source>
</evidence>
<evidence type="ECO:0000313" key="5">
    <source>
        <dbReference type="Proteomes" id="UP000195573"/>
    </source>
</evidence>
<dbReference type="Proteomes" id="UP000323393">
    <property type="component" value="Unassembled WGS sequence"/>
</dbReference>
<dbReference type="GeneID" id="96737149"/>
<dbReference type="STRING" id="79883.GCA_001636495_00260"/>
<dbReference type="Pfam" id="PF14146">
    <property type="entry name" value="DUF4305"/>
    <property type="match status" value="1"/>
</dbReference>
<sequence>MKITPLRMVFFYAIMGSLFLYLAIVSVKDTIWHWHTILLMLIATFDFGVAIRSYLLHQKIKEIQQKKK</sequence>
<reference evidence="6 7" key="2">
    <citation type="submission" date="2019-08" db="EMBL/GenBank/DDBJ databases">
        <title>Bacillus genomes from the desert of Cuatro Cienegas, Coahuila.</title>
        <authorList>
            <person name="Olmedo-Alvarez G."/>
        </authorList>
    </citation>
    <scope>NUCLEOTIDE SEQUENCE [LARGE SCALE GENOMIC DNA]</scope>
    <source>
        <strain evidence="4 6">CH28_1T</strain>
        <strain evidence="3 7">CH88_3T</strain>
    </source>
</reference>
<keyword evidence="1" id="KW-0812">Transmembrane</keyword>
<feature type="transmembrane region" description="Helical" evidence="1">
    <location>
        <begin position="33"/>
        <end position="55"/>
    </location>
</feature>
<name>A0A1Y0CHU5_9BACI</name>
<evidence type="ECO:0000313" key="7">
    <source>
        <dbReference type="Proteomes" id="UP000323393"/>
    </source>
</evidence>
<dbReference type="RefSeq" id="WP_088016794.1">
    <property type="nucleotide sequence ID" value="NZ_CP020880.1"/>
</dbReference>
<feature type="transmembrane region" description="Helical" evidence="1">
    <location>
        <begin position="9"/>
        <end position="27"/>
    </location>
</feature>
<protein>
    <submittedName>
        <fullName evidence="3">DUF4305 domain-containing protein</fullName>
    </submittedName>
</protein>